<comment type="caution">
    <text evidence="6">The sequence shown here is derived from an EMBL/GenBank/DDBJ whole genome shotgun (WGS) entry which is preliminary data.</text>
</comment>
<comment type="subcellular location">
    <subcellularLocation>
        <location evidence="1">Nucleus</location>
    </subcellularLocation>
</comment>
<dbReference type="CDD" id="cd12148">
    <property type="entry name" value="fungal_TF_MHR"/>
    <property type="match status" value="1"/>
</dbReference>
<dbReference type="AlphaFoldDB" id="A0A1F5LE89"/>
<keyword evidence="2" id="KW-0805">Transcription regulation</keyword>
<keyword evidence="7" id="KW-1185">Reference proteome</keyword>
<dbReference type="GO" id="GO:0005634">
    <property type="term" value="C:nucleus"/>
    <property type="evidence" value="ECO:0007669"/>
    <property type="project" value="UniProtKB-SubCell"/>
</dbReference>
<dbReference type="Proteomes" id="UP000177622">
    <property type="component" value="Unassembled WGS sequence"/>
</dbReference>
<evidence type="ECO:0000256" key="1">
    <source>
        <dbReference type="ARBA" id="ARBA00004123"/>
    </source>
</evidence>
<evidence type="ECO:0000256" key="3">
    <source>
        <dbReference type="ARBA" id="ARBA00023125"/>
    </source>
</evidence>
<reference evidence="6 7" key="1">
    <citation type="journal article" date="2016" name="Sci. Rep.">
        <title>Penicillium arizonense, a new, genome sequenced fungal species, reveals a high chemical diversity in secreted metabolites.</title>
        <authorList>
            <person name="Grijseels S."/>
            <person name="Nielsen J.C."/>
            <person name="Randelovic M."/>
            <person name="Nielsen J."/>
            <person name="Nielsen K.F."/>
            <person name="Workman M."/>
            <person name="Frisvad J.C."/>
        </authorList>
    </citation>
    <scope>NUCLEOTIDE SEQUENCE [LARGE SCALE GENOMIC DNA]</scope>
    <source>
        <strain evidence="6 7">CBS 141311</strain>
    </source>
</reference>
<keyword evidence="4" id="KW-0804">Transcription</keyword>
<evidence type="ECO:0008006" key="8">
    <source>
        <dbReference type="Google" id="ProtNLM"/>
    </source>
</evidence>
<dbReference type="EMBL" id="LXJU01000014">
    <property type="protein sequence ID" value="OGE51249.1"/>
    <property type="molecule type" value="Genomic_DNA"/>
</dbReference>
<keyword evidence="5" id="KW-0539">Nucleus</keyword>
<name>A0A1F5LE89_PENAI</name>
<keyword evidence="3" id="KW-0238">DNA-binding</keyword>
<dbReference type="GO" id="GO:0003700">
    <property type="term" value="F:DNA-binding transcription factor activity"/>
    <property type="evidence" value="ECO:0007669"/>
    <property type="project" value="InterPro"/>
</dbReference>
<dbReference type="RefSeq" id="XP_022486694.1">
    <property type="nucleotide sequence ID" value="XM_022633649.1"/>
</dbReference>
<evidence type="ECO:0000313" key="6">
    <source>
        <dbReference type="EMBL" id="OGE51249.1"/>
    </source>
</evidence>
<sequence length="244" mass="27843">MFPTDIKLSQIKSRAYESLHSIAAFRKPDTDLLMDIRNLDNSLETWRLAIPENYRPSLSFSHDMEVDPGSIDLRTLILRLDYLYCVAVIHRASNRCLETSMGFDGMETVIATSIALAVEASRSTLRYLQTAFHILNEGSFWLIIFYALAASVTIMCNIIDHPGLPSVVRDYELLKNVPRLMSHMSMHSMEAEERLHRDQLESFVRELLHAAERVISSMRETPPSTPSLQNDNHVNMDIQDGFSL</sequence>
<dbReference type="PANTHER" id="PTHR46910">
    <property type="entry name" value="TRANSCRIPTION FACTOR PDR1"/>
    <property type="match status" value="1"/>
</dbReference>
<organism evidence="6 7">
    <name type="scientific">Penicillium arizonense</name>
    <dbReference type="NCBI Taxonomy" id="1835702"/>
    <lineage>
        <taxon>Eukaryota</taxon>
        <taxon>Fungi</taxon>
        <taxon>Dikarya</taxon>
        <taxon>Ascomycota</taxon>
        <taxon>Pezizomycotina</taxon>
        <taxon>Eurotiomycetes</taxon>
        <taxon>Eurotiomycetidae</taxon>
        <taxon>Eurotiales</taxon>
        <taxon>Aspergillaceae</taxon>
        <taxon>Penicillium</taxon>
    </lineage>
</organism>
<dbReference type="PANTHER" id="PTHR46910:SF37">
    <property type="entry name" value="ZN(II)2CYS6 TRANSCRIPTION FACTOR (EUROFUNG)"/>
    <property type="match status" value="1"/>
</dbReference>
<evidence type="ECO:0000313" key="7">
    <source>
        <dbReference type="Proteomes" id="UP000177622"/>
    </source>
</evidence>
<evidence type="ECO:0000256" key="2">
    <source>
        <dbReference type="ARBA" id="ARBA00023015"/>
    </source>
</evidence>
<dbReference type="GeneID" id="34578383"/>
<proteinExistence type="predicted"/>
<dbReference type="STRING" id="1835702.A0A1F5LE89"/>
<evidence type="ECO:0000256" key="4">
    <source>
        <dbReference type="ARBA" id="ARBA00023163"/>
    </source>
</evidence>
<gene>
    <name evidence="6" type="ORF">PENARI_c014G12358</name>
</gene>
<accession>A0A1F5LE89</accession>
<dbReference type="InterPro" id="IPR050987">
    <property type="entry name" value="AtrR-like"/>
</dbReference>
<protein>
    <recommendedName>
        <fullName evidence="8">Transcription factor domain-containing protein</fullName>
    </recommendedName>
</protein>
<dbReference type="GO" id="GO:0003677">
    <property type="term" value="F:DNA binding"/>
    <property type="evidence" value="ECO:0007669"/>
    <property type="project" value="UniProtKB-KW"/>
</dbReference>
<dbReference type="OrthoDB" id="4116913at2759"/>
<evidence type="ECO:0000256" key="5">
    <source>
        <dbReference type="ARBA" id="ARBA00023242"/>
    </source>
</evidence>